<protein>
    <submittedName>
        <fullName evidence="2">Uncharacterized protein</fullName>
    </submittedName>
</protein>
<dbReference type="OrthoDB" id="10283260at2759"/>
<evidence type="ECO:0000313" key="3">
    <source>
        <dbReference type="Proteomes" id="UP000237000"/>
    </source>
</evidence>
<feature type="transmembrane region" description="Helical" evidence="1">
    <location>
        <begin position="12"/>
        <end position="28"/>
    </location>
</feature>
<evidence type="ECO:0000313" key="2">
    <source>
        <dbReference type="EMBL" id="PON36817.1"/>
    </source>
</evidence>
<dbReference type="Proteomes" id="UP000237000">
    <property type="component" value="Unassembled WGS sequence"/>
</dbReference>
<gene>
    <name evidence="2" type="ORF">TorRG33x02_348670</name>
</gene>
<organism evidence="2 3">
    <name type="scientific">Trema orientale</name>
    <name type="common">Charcoal tree</name>
    <name type="synonym">Celtis orientalis</name>
    <dbReference type="NCBI Taxonomy" id="63057"/>
    <lineage>
        <taxon>Eukaryota</taxon>
        <taxon>Viridiplantae</taxon>
        <taxon>Streptophyta</taxon>
        <taxon>Embryophyta</taxon>
        <taxon>Tracheophyta</taxon>
        <taxon>Spermatophyta</taxon>
        <taxon>Magnoliopsida</taxon>
        <taxon>eudicotyledons</taxon>
        <taxon>Gunneridae</taxon>
        <taxon>Pentapetalae</taxon>
        <taxon>rosids</taxon>
        <taxon>fabids</taxon>
        <taxon>Rosales</taxon>
        <taxon>Cannabaceae</taxon>
        <taxon>Trema</taxon>
    </lineage>
</organism>
<name>A0A2P5AJW7_TREOI</name>
<dbReference type="AlphaFoldDB" id="A0A2P5AJW7"/>
<accession>A0A2P5AJW7</accession>
<proteinExistence type="predicted"/>
<sequence length="72" mass="8170">MDAWHFHQRHPLMVAFSSAITAIFINGNCELYSMLYPAALSMATAVSLFTSDHEVQHKELRHSLARHLLMSS</sequence>
<comment type="caution">
    <text evidence="2">The sequence shown here is derived from an EMBL/GenBank/DDBJ whole genome shotgun (WGS) entry which is preliminary data.</text>
</comment>
<keyword evidence="1" id="KW-1133">Transmembrane helix</keyword>
<evidence type="ECO:0000256" key="1">
    <source>
        <dbReference type="SAM" id="Phobius"/>
    </source>
</evidence>
<keyword evidence="1" id="KW-0812">Transmembrane</keyword>
<keyword evidence="3" id="KW-1185">Reference proteome</keyword>
<dbReference type="EMBL" id="JXTC01000813">
    <property type="protein sequence ID" value="PON36817.1"/>
    <property type="molecule type" value="Genomic_DNA"/>
</dbReference>
<keyword evidence="1" id="KW-0472">Membrane</keyword>
<reference evidence="3" key="1">
    <citation type="submission" date="2016-06" db="EMBL/GenBank/DDBJ databases">
        <title>Parallel loss of symbiosis genes in relatives of nitrogen-fixing non-legume Parasponia.</title>
        <authorList>
            <person name="Van Velzen R."/>
            <person name="Holmer R."/>
            <person name="Bu F."/>
            <person name="Rutten L."/>
            <person name="Van Zeijl A."/>
            <person name="Liu W."/>
            <person name="Santuari L."/>
            <person name="Cao Q."/>
            <person name="Sharma T."/>
            <person name="Shen D."/>
            <person name="Roswanjaya Y."/>
            <person name="Wardhani T."/>
            <person name="Kalhor M.S."/>
            <person name="Jansen J."/>
            <person name="Van den Hoogen J."/>
            <person name="Gungor B."/>
            <person name="Hartog M."/>
            <person name="Hontelez J."/>
            <person name="Verver J."/>
            <person name="Yang W.-C."/>
            <person name="Schijlen E."/>
            <person name="Repin R."/>
            <person name="Schilthuizen M."/>
            <person name="Schranz E."/>
            <person name="Heidstra R."/>
            <person name="Miyata K."/>
            <person name="Fedorova E."/>
            <person name="Kohlen W."/>
            <person name="Bisseling T."/>
            <person name="Smit S."/>
            <person name="Geurts R."/>
        </authorList>
    </citation>
    <scope>NUCLEOTIDE SEQUENCE [LARGE SCALE GENOMIC DNA]</scope>
    <source>
        <strain evidence="3">cv. RG33-2</strain>
    </source>
</reference>
<dbReference type="InParanoid" id="A0A2P5AJW7"/>